<dbReference type="PROSITE" id="PS50931">
    <property type="entry name" value="HTH_LYSR"/>
    <property type="match status" value="1"/>
</dbReference>
<dbReference type="GO" id="GO:0006351">
    <property type="term" value="P:DNA-templated transcription"/>
    <property type="evidence" value="ECO:0007669"/>
    <property type="project" value="TreeGrafter"/>
</dbReference>
<protein>
    <submittedName>
        <fullName evidence="6">LysR family transcriptional regulator</fullName>
    </submittedName>
</protein>
<dbReference type="InterPro" id="IPR005119">
    <property type="entry name" value="LysR_subst-bd"/>
</dbReference>
<dbReference type="Pfam" id="PF03466">
    <property type="entry name" value="LysR_substrate"/>
    <property type="match status" value="1"/>
</dbReference>
<dbReference type="GO" id="GO:0003700">
    <property type="term" value="F:DNA-binding transcription factor activity"/>
    <property type="evidence" value="ECO:0007669"/>
    <property type="project" value="InterPro"/>
</dbReference>
<gene>
    <name evidence="6" type="ORF">DCR58_05930</name>
</gene>
<sequence>MNPKMIRSMKAFTRTVELKSMSAAASELHMTVSAVSQQLRKLEKDNGLALFHRNTRVMTLTEAGEVFYQSCLDILSIAAKNQERMEQLTQTPAGVMKIMAPVGFGGGLLSEPLRQLTEQFPDMQFKLSMTDEPIDLVTAGVDLAIRIGPLPDSSLYSHHLINWHLVPCVASTHELAKRRVSSLEDLQAETFIAHFSNTYDLPLPAPRIQVDNMQTTVQLTCDGVGFALLPEPEVKPQLQNGELVRLLPDWEGVEYGVYAVLPVKESIPAKTRLVMNVIEDWFKQV</sequence>
<dbReference type="InterPro" id="IPR000847">
    <property type="entry name" value="LysR_HTH_N"/>
</dbReference>
<evidence type="ECO:0000256" key="2">
    <source>
        <dbReference type="ARBA" id="ARBA00023015"/>
    </source>
</evidence>
<evidence type="ECO:0000256" key="1">
    <source>
        <dbReference type="ARBA" id="ARBA00009437"/>
    </source>
</evidence>
<comment type="similarity">
    <text evidence="1">Belongs to the LysR transcriptional regulatory family.</text>
</comment>
<dbReference type="STRING" id="314276.OS145_04628"/>
<accession>A0A348WP50</accession>
<reference evidence="6 7" key="1">
    <citation type="journal article" date="2018" name="Nat. Biotechnol.">
        <title>A standardized bacterial taxonomy based on genome phylogeny substantially revises the tree of life.</title>
        <authorList>
            <person name="Parks D.H."/>
            <person name="Chuvochina M."/>
            <person name="Waite D.W."/>
            <person name="Rinke C."/>
            <person name="Skarshewski A."/>
            <person name="Chaumeil P.A."/>
            <person name="Hugenholtz P."/>
        </authorList>
    </citation>
    <scope>NUCLEOTIDE SEQUENCE [LARGE SCALE GENOMIC DNA]</scope>
    <source>
        <strain evidence="6">UBA9360</strain>
    </source>
</reference>
<evidence type="ECO:0000313" key="7">
    <source>
        <dbReference type="Proteomes" id="UP000262878"/>
    </source>
</evidence>
<keyword evidence="3" id="KW-0238">DNA-binding</keyword>
<dbReference type="AlphaFoldDB" id="A0A348WP50"/>
<evidence type="ECO:0000313" key="6">
    <source>
        <dbReference type="EMBL" id="HAR56312.1"/>
    </source>
</evidence>
<dbReference type="InterPro" id="IPR036390">
    <property type="entry name" value="WH_DNA-bd_sf"/>
</dbReference>
<dbReference type="InterPro" id="IPR036388">
    <property type="entry name" value="WH-like_DNA-bd_sf"/>
</dbReference>
<dbReference type="Gene3D" id="1.10.10.10">
    <property type="entry name" value="Winged helix-like DNA-binding domain superfamily/Winged helix DNA-binding domain"/>
    <property type="match status" value="1"/>
</dbReference>
<dbReference type="CDD" id="cd08422">
    <property type="entry name" value="PBP2_CrgA_like"/>
    <property type="match status" value="1"/>
</dbReference>
<dbReference type="InterPro" id="IPR058163">
    <property type="entry name" value="LysR-type_TF_proteobact-type"/>
</dbReference>
<dbReference type="FunFam" id="1.10.10.10:FF:000001">
    <property type="entry name" value="LysR family transcriptional regulator"/>
    <property type="match status" value="1"/>
</dbReference>
<comment type="caution">
    <text evidence="6">The sequence shown here is derived from an EMBL/GenBank/DDBJ whole genome shotgun (WGS) entry which is preliminary data.</text>
</comment>
<name>A0A348WP50_9GAMM</name>
<dbReference type="GO" id="GO:0043565">
    <property type="term" value="F:sequence-specific DNA binding"/>
    <property type="evidence" value="ECO:0007669"/>
    <property type="project" value="TreeGrafter"/>
</dbReference>
<dbReference type="Pfam" id="PF00126">
    <property type="entry name" value="HTH_1"/>
    <property type="match status" value="1"/>
</dbReference>
<proteinExistence type="inferred from homology"/>
<dbReference type="SUPFAM" id="SSF46785">
    <property type="entry name" value="Winged helix' DNA-binding domain"/>
    <property type="match status" value="1"/>
</dbReference>
<organism evidence="6 7">
    <name type="scientific">Idiomarina baltica</name>
    <dbReference type="NCBI Taxonomy" id="190892"/>
    <lineage>
        <taxon>Bacteria</taxon>
        <taxon>Pseudomonadati</taxon>
        <taxon>Pseudomonadota</taxon>
        <taxon>Gammaproteobacteria</taxon>
        <taxon>Alteromonadales</taxon>
        <taxon>Idiomarinaceae</taxon>
        <taxon>Idiomarina</taxon>
    </lineage>
</organism>
<dbReference type="RefSeq" id="WP_006956408.1">
    <property type="nucleotide sequence ID" value="NZ_DAIRLQ010000002.1"/>
</dbReference>
<dbReference type="SUPFAM" id="SSF53850">
    <property type="entry name" value="Periplasmic binding protein-like II"/>
    <property type="match status" value="1"/>
</dbReference>
<dbReference type="PANTHER" id="PTHR30537:SF30">
    <property type="entry name" value="TRANSCRIPTIONAL REGULATOR-RELATED"/>
    <property type="match status" value="1"/>
</dbReference>
<evidence type="ECO:0000259" key="5">
    <source>
        <dbReference type="PROSITE" id="PS50931"/>
    </source>
</evidence>
<keyword evidence="4" id="KW-0804">Transcription</keyword>
<evidence type="ECO:0000256" key="3">
    <source>
        <dbReference type="ARBA" id="ARBA00023125"/>
    </source>
</evidence>
<feature type="domain" description="HTH lysR-type" evidence="5">
    <location>
        <begin position="1"/>
        <end position="61"/>
    </location>
</feature>
<dbReference type="PANTHER" id="PTHR30537">
    <property type="entry name" value="HTH-TYPE TRANSCRIPTIONAL REGULATOR"/>
    <property type="match status" value="1"/>
</dbReference>
<evidence type="ECO:0000256" key="4">
    <source>
        <dbReference type="ARBA" id="ARBA00023163"/>
    </source>
</evidence>
<dbReference type="Proteomes" id="UP000262878">
    <property type="component" value="Unassembled WGS sequence"/>
</dbReference>
<keyword evidence="2" id="KW-0805">Transcription regulation</keyword>
<dbReference type="Gene3D" id="3.40.190.290">
    <property type="match status" value="1"/>
</dbReference>
<dbReference type="EMBL" id="DMUP01000135">
    <property type="protein sequence ID" value="HAR56312.1"/>
    <property type="molecule type" value="Genomic_DNA"/>
</dbReference>